<dbReference type="PRINTS" id="PR00326">
    <property type="entry name" value="GTP1OBG"/>
</dbReference>
<dbReference type="EMBL" id="SOIJ01000191">
    <property type="protein sequence ID" value="TET92640.1"/>
    <property type="molecule type" value="Genomic_DNA"/>
</dbReference>
<keyword evidence="6" id="KW-0472">Membrane</keyword>
<evidence type="ECO:0000256" key="3">
    <source>
        <dbReference type="ARBA" id="ARBA00022741"/>
    </source>
</evidence>
<dbReference type="Gene3D" id="3.40.50.300">
    <property type="entry name" value="P-loop containing nucleotide triphosphate hydrolases"/>
    <property type="match status" value="1"/>
</dbReference>
<evidence type="ECO:0000313" key="11">
    <source>
        <dbReference type="EMBL" id="TET92640.1"/>
    </source>
</evidence>
<dbReference type="GO" id="GO:0070181">
    <property type="term" value="F:small ribosomal subunit rRNA binding"/>
    <property type="evidence" value="ECO:0007669"/>
    <property type="project" value="UniProtKB-UniRule"/>
</dbReference>
<comment type="similarity">
    <text evidence="1 6 7 8">Belongs to the TRAFAC class TrmE-Era-EngA-EngB-Septin-like GTPase superfamily. Era GTPase family.</text>
</comment>
<dbReference type="PROSITE" id="PS50823">
    <property type="entry name" value="KH_TYPE_2"/>
    <property type="match status" value="1"/>
</dbReference>
<dbReference type="InterPro" id="IPR015946">
    <property type="entry name" value="KH_dom-like_a/b"/>
</dbReference>
<dbReference type="CDD" id="cd04163">
    <property type="entry name" value="Era"/>
    <property type="match status" value="1"/>
</dbReference>
<dbReference type="InterPro" id="IPR004044">
    <property type="entry name" value="KH_dom_type_2"/>
</dbReference>
<dbReference type="AlphaFoldDB" id="A0A523YM44"/>
<dbReference type="InterPro" id="IPR027417">
    <property type="entry name" value="P-loop_NTPase"/>
</dbReference>
<evidence type="ECO:0000313" key="12">
    <source>
        <dbReference type="Proteomes" id="UP000316925"/>
    </source>
</evidence>
<feature type="region of interest" description="G3" evidence="7">
    <location>
        <begin position="60"/>
        <end position="63"/>
    </location>
</feature>
<keyword evidence="6" id="KW-0699">rRNA-binding</keyword>
<dbReference type="HAMAP" id="MF_00367">
    <property type="entry name" value="GTPase_Era"/>
    <property type="match status" value="1"/>
</dbReference>
<feature type="binding site" evidence="6">
    <location>
        <begin position="13"/>
        <end position="20"/>
    </location>
    <ligand>
        <name>GTP</name>
        <dbReference type="ChEBI" id="CHEBI:37565"/>
    </ligand>
</feature>
<dbReference type="PROSITE" id="PS51713">
    <property type="entry name" value="G_ERA"/>
    <property type="match status" value="1"/>
</dbReference>
<comment type="function">
    <text evidence="6">An essential GTPase that binds both GDP and GTP, with rapid nucleotide exchange. Plays a role in 16S rRNA processing and 30S ribosomal subunit biogenesis and possibly also in cell cycle regulation and energy metabolism.</text>
</comment>
<keyword evidence="6" id="KW-0963">Cytoplasm</keyword>
<evidence type="ECO:0000256" key="8">
    <source>
        <dbReference type="RuleBase" id="RU003761"/>
    </source>
</evidence>
<keyword evidence="6" id="KW-0690">Ribosome biogenesis</keyword>
<dbReference type="Pfam" id="PF07650">
    <property type="entry name" value="KH_2"/>
    <property type="match status" value="1"/>
</dbReference>
<feature type="binding site" evidence="6">
    <location>
        <begin position="60"/>
        <end position="64"/>
    </location>
    <ligand>
        <name>GTP</name>
        <dbReference type="ChEBI" id="CHEBI:37565"/>
    </ligand>
</feature>
<feature type="binding site" evidence="6">
    <location>
        <begin position="124"/>
        <end position="127"/>
    </location>
    <ligand>
        <name>GTP</name>
        <dbReference type="ChEBI" id="CHEBI:37565"/>
    </ligand>
</feature>
<evidence type="ECO:0000256" key="2">
    <source>
        <dbReference type="ARBA" id="ARBA00020484"/>
    </source>
</evidence>
<dbReference type="SUPFAM" id="SSF52540">
    <property type="entry name" value="P-loop containing nucleoside triphosphate hydrolases"/>
    <property type="match status" value="1"/>
</dbReference>
<comment type="subcellular location">
    <subcellularLocation>
        <location evidence="6">Cytoplasm</location>
    </subcellularLocation>
    <subcellularLocation>
        <location evidence="6">Cell membrane</location>
        <topology evidence="6">Peripheral membrane protein</topology>
    </subcellularLocation>
</comment>
<feature type="domain" description="Era-type G" evidence="10">
    <location>
        <begin position="5"/>
        <end position="174"/>
    </location>
</feature>
<accession>A0A523YM44</accession>
<dbReference type="GO" id="GO:0005886">
    <property type="term" value="C:plasma membrane"/>
    <property type="evidence" value="ECO:0007669"/>
    <property type="project" value="UniProtKB-SubCell"/>
</dbReference>
<dbReference type="GO" id="GO:0005525">
    <property type="term" value="F:GTP binding"/>
    <property type="evidence" value="ECO:0007669"/>
    <property type="project" value="UniProtKB-UniRule"/>
</dbReference>
<evidence type="ECO:0000256" key="1">
    <source>
        <dbReference type="ARBA" id="ARBA00007921"/>
    </source>
</evidence>
<dbReference type="CDD" id="cd22534">
    <property type="entry name" value="KH-II_Era"/>
    <property type="match status" value="1"/>
</dbReference>
<feature type="region of interest" description="G1" evidence="7">
    <location>
        <begin position="13"/>
        <end position="20"/>
    </location>
</feature>
<keyword evidence="6" id="KW-1003">Cell membrane</keyword>
<gene>
    <name evidence="6" type="primary">era</name>
    <name evidence="11" type="ORF">E3J33_03400</name>
</gene>
<dbReference type="InterPro" id="IPR005662">
    <property type="entry name" value="GTPase_Era-like"/>
</dbReference>
<dbReference type="NCBIfam" id="TIGR00436">
    <property type="entry name" value="era"/>
    <property type="match status" value="1"/>
</dbReference>
<evidence type="ECO:0000259" key="10">
    <source>
        <dbReference type="PROSITE" id="PS51713"/>
    </source>
</evidence>
<dbReference type="Proteomes" id="UP000316925">
    <property type="component" value="Unassembled WGS sequence"/>
</dbReference>
<dbReference type="PANTHER" id="PTHR42698:SF1">
    <property type="entry name" value="GTPASE ERA, MITOCHONDRIAL"/>
    <property type="match status" value="1"/>
</dbReference>
<evidence type="ECO:0000259" key="9">
    <source>
        <dbReference type="PROSITE" id="PS50823"/>
    </source>
</evidence>
<dbReference type="FunFam" id="3.30.300.20:FF:000003">
    <property type="entry name" value="GTPase Era"/>
    <property type="match status" value="1"/>
</dbReference>
<name>A0A523YM44_UNCAE</name>
<dbReference type="GO" id="GO:0000028">
    <property type="term" value="P:ribosomal small subunit assembly"/>
    <property type="evidence" value="ECO:0007669"/>
    <property type="project" value="TreeGrafter"/>
</dbReference>
<dbReference type="GO" id="GO:0005829">
    <property type="term" value="C:cytosol"/>
    <property type="evidence" value="ECO:0007669"/>
    <property type="project" value="TreeGrafter"/>
</dbReference>
<dbReference type="NCBIfam" id="NF000908">
    <property type="entry name" value="PRK00089.1"/>
    <property type="match status" value="1"/>
</dbReference>
<feature type="domain" description="KH type-2" evidence="9">
    <location>
        <begin position="205"/>
        <end position="282"/>
    </location>
</feature>
<feature type="region of interest" description="G2" evidence="7">
    <location>
        <begin position="39"/>
        <end position="43"/>
    </location>
</feature>
<evidence type="ECO:0000256" key="6">
    <source>
        <dbReference type="HAMAP-Rule" id="MF_00367"/>
    </source>
</evidence>
<evidence type="ECO:0000256" key="5">
    <source>
        <dbReference type="ARBA" id="ARBA00023134"/>
    </source>
</evidence>
<dbReference type="InterPro" id="IPR006073">
    <property type="entry name" value="GTP-bd"/>
</dbReference>
<dbReference type="NCBIfam" id="TIGR00231">
    <property type="entry name" value="small_GTP"/>
    <property type="match status" value="1"/>
</dbReference>
<dbReference type="GO" id="GO:0003924">
    <property type="term" value="F:GTPase activity"/>
    <property type="evidence" value="ECO:0007669"/>
    <property type="project" value="UniProtKB-UniRule"/>
</dbReference>
<organism evidence="11 12">
    <name type="scientific">Aerophobetes bacterium</name>
    <dbReference type="NCBI Taxonomy" id="2030807"/>
    <lineage>
        <taxon>Bacteria</taxon>
        <taxon>Candidatus Aerophobota</taxon>
    </lineage>
</organism>
<keyword evidence="5 6" id="KW-0342">GTP-binding</keyword>
<comment type="caution">
    <text evidence="11">The sequence shown here is derived from an EMBL/GenBank/DDBJ whole genome shotgun (WGS) entry which is preliminary data.</text>
</comment>
<dbReference type="Pfam" id="PF01926">
    <property type="entry name" value="MMR_HSR1"/>
    <property type="match status" value="1"/>
</dbReference>
<feature type="region of interest" description="G4" evidence="7">
    <location>
        <begin position="124"/>
        <end position="127"/>
    </location>
</feature>
<dbReference type="InterPro" id="IPR030388">
    <property type="entry name" value="G_ERA_dom"/>
</dbReference>
<dbReference type="Gene3D" id="3.30.300.20">
    <property type="match status" value="1"/>
</dbReference>
<dbReference type="GO" id="GO:0043024">
    <property type="term" value="F:ribosomal small subunit binding"/>
    <property type="evidence" value="ECO:0007669"/>
    <property type="project" value="TreeGrafter"/>
</dbReference>
<comment type="subunit">
    <text evidence="6">Monomer.</text>
</comment>
<proteinExistence type="inferred from homology"/>
<protein>
    <recommendedName>
        <fullName evidence="2 6">GTPase Era</fullName>
    </recommendedName>
</protein>
<dbReference type="PANTHER" id="PTHR42698">
    <property type="entry name" value="GTPASE ERA"/>
    <property type="match status" value="1"/>
</dbReference>
<dbReference type="InterPro" id="IPR005225">
    <property type="entry name" value="Small_GTP-bd"/>
</dbReference>
<keyword evidence="3 6" id="KW-0547">Nucleotide-binding</keyword>
<feature type="region of interest" description="G5" evidence="7">
    <location>
        <begin position="153"/>
        <end position="155"/>
    </location>
</feature>
<sequence length="296" mass="33676">MENLKAGFVTLIGKPNAGKSTLINQLIGEKIAITSVRPQTTRNIIRGAVTFDEAQVIFLDTPGILNLTQVKNLVDRHIIEEALKSLEGVDLIAVIVEPFTVSPEDRFILENLKNIPKPVFLVINKIDKIKPHELDSIKREYETLFSFAKIVPISAKKGTNLSILMGEIIQHLPLHPAYYDSDFITDQPERVLVGELIREKIFDLTHDEIPYSVMLKVDQFEERPQDLIYIRASIYVEQASQKGILIGKSGKMIKNIGSLARKEIEKHLGCQVYLDLWVGIKKQWRRHKESLKELGY</sequence>
<evidence type="ECO:0000256" key="4">
    <source>
        <dbReference type="ARBA" id="ARBA00022884"/>
    </source>
</evidence>
<reference evidence="11 12" key="1">
    <citation type="submission" date="2019-03" db="EMBL/GenBank/DDBJ databases">
        <title>Metabolic potential of uncultured bacteria and archaea associated with petroleum seepage in deep-sea sediments.</title>
        <authorList>
            <person name="Dong X."/>
            <person name="Hubert C."/>
        </authorList>
    </citation>
    <scope>NUCLEOTIDE SEQUENCE [LARGE SCALE GENOMIC DNA]</scope>
    <source>
        <strain evidence="11">E29_bin28</strain>
    </source>
</reference>
<evidence type="ECO:0000256" key="7">
    <source>
        <dbReference type="PROSITE-ProRule" id="PRU01050"/>
    </source>
</evidence>
<keyword evidence="4 6" id="KW-0694">RNA-binding</keyword>